<evidence type="ECO:0000256" key="1">
    <source>
        <dbReference type="SAM" id="Phobius"/>
    </source>
</evidence>
<feature type="transmembrane region" description="Helical" evidence="1">
    <location>
        <begin position="158"/>
        <end position="180"/>
    </location>
</feature>
<keyword evidence="1" id="KW-0472">Membrane</keyword>
<feature type="domain" description="DUF6534" evidence="2">
    <location>
        <begin position="204"/>
        <end position="290"/>
    </location>
</feature>
<proteinExistence type="predicted"/>
<evidence type="ECO:0000313" key="3">
    <source>
        <dbReference type="EMBL" id="OBZ73413.1"/>
    </source>
</evidence>
<feature type="transmembrane region" description="Helical" evidence="1">
    <location>
        <begin position="200"/>
        <end position="220"/>
    </location>
</feature>
<name>A0A1C7M8Z8_GRIFR</name>
<keyword evidence="4" id="KW-1185">Reference proteome</keyword>
<dbReference type="OMA" id="HVDINAR"/>
<feature type="transmembrane region" description="Helical" evidence="1">
    <location>
        <begin position="128"/>
        <end position="146"/>
    </location>
</feature>
<evidence type="ECO:0000313" key="4">
    <source>
        <dbReference type="Proteomes" id="UP000092993"/>
    </source>
</evidence>
<sequence length="356" mass="38627">MSPQGWPKLSEHVDINARSSTAEGSLLNYPTAPPSLLTTMASRPTIPDLAGPQMLGFLLNWGLQGVLSNQVYLYHINFPNDSWKLKALVYGIFVFEWAQTILITTTAFEAFVYGWGNIESLTVFHTTWLSVPIMCGIVAAVVQIFYARRILILSQSRVLAGVVVVLALVQGSAALAGGIMLKRLTSASEQSTTTPAIATWLGGSALVDIVIAVTMTILLLRTKSGLMQSDNLVNRLVRLVIESGTLTASVALVDVILFSAIPNQLYHECPALILAKLYANTMVTSLNNRTFLAAKHAAVHETTSTFLDGFGRSEAETTNVHVTPFRDSDTYTAGDIPLRDAQKDLLRPSAKTFESV</sequence>
<organism evidence="3 4">
    <name type="scientific">Grifola frondosa</name>
    <name type="common">Maitake</name>
    <name type="synonym">Polyporus frondosus</name>
    <dbReference type="NCBI Taxonomy" id="5627"/>
    <lineage>
        <taxon>Eukaryota</taxon>
        <taxon>Fungi</taxon>
        <taxon>Dikarya</taxon>
        <taxon>Basidiomycota</taxon>
        <taxon>Agaricomycotina</taxon>
        <taxon>Agaricomycetes</taxon>
        <taxon>Polyporales</taxon>
        <taxon>Grifolaceae</taxon>
        <taxon>Grifola</taxon>
    </lineage>
</organism>
<accession>A0A1C7M8Z8</accession>
<dbReference type="PANTHER" id="PTHR40465:SF1">
    <property type="entry name" value="DUF6534 DOMAIN-CONTAINING PROTEIN"/>
    <property type="match status" value="1"/>
</dbReference>
<keyword evidence="1" id="KW-1133">Transmembrane helix</keyword>
<keyword evidence="1" id="KW-0812">Transmembrane</keyword>
<feature type="transmembrane region" description="Helical" evidence="1">
    <location>
        <begin position="87"/>
        <end position="108"/>
    </location>
</feature>
<evidence type="ECO:0000259" key="2">
    <source>
        <dbReference type="Pfam" id="PF20152"/>
    </source>
</evidence>
<dbReference type="InterPro" id="IPR045339">
    <property type="entry name" value="DUF6534"/>
</dbReference>
<dbReference type="Pfam" id="PF20152">
    <property type="entry name" value="DUF6534"/>
    <property type="match status" value="1"/>
</dbReference>
<dbReference type="OrthoDB" id="2953893at2759"/>
<gene>
    <name evidence="3" type="ORF">A0H81_07271</name>
</gene>
<feature type="transmembrane region" description="Helical" evidence="1">
    <location>
        <begin position="240"/>
        <end position="261"/>
    </location>
</feature>
<dbReference type="EMBL" id="LUGG01000007">
    <property type="protein sequence ID" value="OBZ73413.1"/>
    <property type="molecule type" value="Genomic_DNA"/>
</dbReference>
<protein>
    <recommendedName>
        <fullName evidence="2">DUF6534 domain-containing protein</fullName>
    </recommendedName>
</protein>
<dbReference type="AlphaFoldDB" id="A0A1C7M8Z8"/>
<dbReference type="PANTHER" id="PTHR40465">
    <property type="entry name" value="CHROMOSOME 1, WHOLE GENOME SHOTGUN SEQUENCE"/>
    <property type="match status" value="1"/>
</dbReference>
<reference evidence="3 4" key="1">
    <citation type="submission" date="2016-03" db="EMBL/GenBank/DDBJ databases">
        <title>Whole genome sequencing of Grifola frondosa 9006-11.</title>
        <authorList>
            <person name="Min B."/>
            <person name="Park H."/>
            <person name="Kim J.-G."/>
            <person name="Cho H."/>
            <person name="Oh Y.-L."/>
            <person name="Kong W.-S."/>
            <person name="Choi I.-G."/>
        </authorList>
    </citation>
    <scope>NUCLEOTIDE SEQUENCE [LARGE SCALE GENOMIC DNA]</scope>
    <source>
        <strain evidence="3 4">9006-11</strain>
    </source>
</reference>
<dbReference type="Proteomes" id="UP000092993">
    <property type="component" value="Unassembled WGS sequence"/>
</dbReference>
<comment type="caution">
    <text evidence="3">The sequence shown here is derived from an EMBL/GenBank/DDBJ whole genome shotgun (WGS) entry which is preliminary data.</text>
</comment>